<proteinExistence type="predicted"/>
<evidence type="ECO:0008006" key="4">
    <source>
        <dbReference type="Google" id="ProtNLM"/>
    </source>
</evidence>
<evidence type="ECO:0000313" key="2">
    <source>
        <dbReference type="EMBL" id="RSK50811.1"/>
    </source>
</evidence>
<feature type="chain" id="PRO_5018639021" description="TraB/GumN family protein" evidence="1">
    <location>
        <begin position="24"/>
        <end position="362"/>
    </location>
</feature>
<evidence type="ECO:0000256" key="1">
    <source>
        <dbReference type="SAM" id="SignalP"/>
    </source>
</evidence>
<gene>
    <name evidence="2" type="ORF">EI291_00375</name>
</gene>
<organism evidence="2 3">
    <name type="scientific">Hymenobacter rigui</name>
    <dbReference type="NCBI Taxonomy" id="334424"/>
    <lineage>
        <taxon>Bacteria</taxon>
        <taxon>Pseudomonadati</taxon>
        <taxon>Bacteroidota</taxon>
        <taxon>Cytophagia</taxon>
        <taxon>Cytophagales</taxon>
        <taxon>Hymenobacteraceae</taxon>
        <taxon>Hymenobacter</taxon>
    </lineage>
</organism>
<keyword evidence="1" id="KW-0732">Signal</keyword>
<sequence>MLLSTLRHLLFCLLLVLPLAAHSQSAAPLEVVMVASSHVNTGPAASYRPVIEKLKAYKPDMIFGEYISATELQQLPADNYASRMFRPRQQFVQQRSPKARPLTARQMEKARQALAGFPYYHKTRMELARSYVLGSDRANAEYQLYLLNQEMKPRFGAQELAYFNTVFGGSDSLKQRRLVRSTSEYHKIFFPLAYELQHPQIYPMDCQLYDVAWSTAWGQAAERVAALEARFKLDSTSAEATTWRRMNAAGTTYANYGPTTNEPLAVYQSLNVPAYAQVDEPANFYGGVALYGAPGFPTEEVKAMKAQWMLRNQGMCANVVRLARQQGARRVVVAVGASHGQVMTELLRATPGVTVVSFNDLP</sequence>
<keyword evidence="3" id="KW-1185">Reference proteome</keyword>
<name>A0A3R9P5Q7_9BACT</name>
<accession>A0A3R9P5Q7</accession>
<dbReference type="OrthoDB" id="920340at2"/>
<protein>
    <recommendedName>
        <fullName evidence="4">TraB/GumN family protein</fullName>
    </recommendedName>
</protein>
<dbReference type="InterPro" id="IPR043749">
    <property type="entry name" value="DUF5694"/>
</dbReference>
<dbReference type="Proteomes" id="UP000273500">
    <property type="component" value="Unassembled WGS sequence"/>
</dbReference>
<dbReference type="AlphaFoldDB" id="A0A3R9P5Q7"/>
<dbReference type="Pfam" id="PF18950">
    <property type="entry name" value="DUF5694"/>
    <property type="match status" value="1"/>
</dbReference>
<reference evidence="2 3" key="1">
    <citation type="submission" date="2018-12" db="EMBL/GenBank/DDBJ databases">
        <authorList>
            <person name="Feng G."/>
            <person name="Zhu H."/>
        </authorList>
    </citation>
    <scope>NUCLEOTIDE SEQUENCE [LARGE SCALE GENOMIC DNA]</scope>
    <source>
        <strain evidence="2 3">KCTC 12533</strain>
    </source>
</reference>
<dbReference type="EMBL" id="RWIT01000001">
    <property type="protein sequence ID" value="RSK50811.1"/>
    <property type="molecule type" value="Genomic_DNA"/>
</dbReference>
<dbReference type="RefSeq" id="WP_125417290.1">
    <property type="nucleotide sequence ID" value="NZ_RWIT01000001.1"/>
</dbReference>
<evidence type="ECO:0000313" key="3">
    <source>
        <dbReference type="Proteomes" id="UP000273500"/>
    </source>
</evidence>
<feature type="signal peptide" evidence="1">
    <location>
        <begin position="1"/>
        <end position="23"/>
    </location>
</feature>
<comment type="caution">
    <text evidence="2">The sequence shown here is derived from an EMBL/GenBank/DDBJ whole genome shotgun (WGS) entry which is preliminary data.</text>
</comment>